<evidence type="ECO:0000256" key="2">
    <source>
        <dbReference type="ARBA" id="ARBA00022658"/>
    </source>
</evidence>
<dbReference type="PROSITE" id="PS50219">
    <property type="entry name" value="CNH"/>
    <property type="match status" value="1"/>
</dbReference>
<dbReference type="SMART" id="SM00325">
    <property type="entry name" value="RhoGEF"/>
    <property type="match status" value="1"/>
</dbReference>
<dbReference type="Pfam" id="PF00780">
    <property type="entry name" value="CNH"/>
    <property type="match status" value="1"/>
</dbReference>
<dbReference type="SUPFAM" id="SSF46785">
    <property type="entry name" value="Winged helix' DNA-binding domain"/>
    <property type="match status" value="1"/>
</dbReference>
<dbReference type="InterPro" id="IPR052233">
    <property type="entry name" value="Rho-type_GEFs"/>
</dbReference>
<dbReference type="Pfam" id="PF00610">
    <property type="entry name" value="DEP"/>
    <property type="match status" value="1"/>
</dbReference>
<feature type="domain" description="DH" evidence="4">
    <location>
        <begin position="673"/>
        <end position="865"/>
    </location>
</feature>
<keyword evidence="2" id="KW-0344">Guanine-nucleotide releasing factor</keyword>
<feature type="region of interest" description="Disordered" evidence="3">
    <location>
        <begin position="626"/>
        <end position="651"/>
    </location>
</feature>
<feature type="region of interest" description="Disordered" evidence="3">
    <location>
        <begin position="203"/>
        <end position="351"/>
    </location>
</feature>
<dbReference type="Gene3D" id="2.30.29.30">
    <property type="entry name" value="Pleckstrin-homology domain (PH domain)/Phosphotyrosine-binding domain (PTB)"/>
    <property type="match status" value="1"/>
</dbReference>
<feature type="compositionally biased region" description="Low complexity" evidence="3">
    <location>
        <begin position="442"/>
        <end position="453"/>
    </location>
</feature>
<dbReference type="Pfam" id="PF15405">
    <property type="entry name" value="PH_5"/>
    <property type="match status" value="1"/>
</dbReference>
<dbReference type="InterPro" id="IPR001180">
    <property type="entry name" value="CNH_dom"/>
</dbReference>
<evidence type="ECO:0000256" key="3">
    <source>
        <dbReference type="SAM" id="MobiDB-lite"/>
    </source>
</evidence>
<gene>
    <name evidence="6" type="ORF">Aory04_000169400</name>
</gene>
<reference evidence="6" key="1">
    <citation type="submission" date="2023-04" db="EMBL/GenBank/DDBJ databases">
        <title>Aspergillus oryzae NBRC 4228.</title>
        <authorList>
            <person name="Ichikawa N."/>
            <person name="Sato H."/>
            <person name="Tonouchi N."/>
        </authorList>
    </citation>
    <scope>NUCLEOTIDE SEQUENCE</scope>
    <source>
        <strain evidence="6">NBRC 4228</strain>
    </source>
</reference>
<dbReference type="InterPro" id="IPR035899">
    <property type="entry name" value="DBL_dom_sf"/>
</dbReference>
<dbReference type="InterPro" id="IPR041675">
    <property type="entry name" value="PH_5"/>
</dbReference>
<dbReference type="EMBL" id="BSYA01000011">
    <property type="protein sequence ID" value="GMG24449.1"/>
    <property type="molecule type" value="Genomic_DNA"/>
</dbReference>
<feature type="compositionally biased region" description="Polar residues" evidence="3">
    <location>
        <begin position="269"/>
        <end position="279"/>
    </location>
</feature>
<dbReference type="SMART" id="SM00049">
    <property type="entry name" value="DEP"/>
    <property type="match status" value="1"/>
</dbReference>
<feature type="domain" description="CNH" evidence="5">
    <location>
        <begin position="1049"/>
        <end position="1344"/>
    </location>
</feature>
<dbReference type="Pfam" id="PF00621">
    <property type="entry name" value="RhoGEF"/>
    <property type="match status" value="1"/>
</dbReference>
<dbReference type="InterPro" id="IPR000219">
    <property type="entry name" value="DH_dom"/>
</dbReference>
<evidence type="ECO:0000313" key="6">
    <source>
        <dbReference type="EMBL" id="GMG24449.1"/>
    </source>
</evidence>
<dbReference type="InterPro" id="IPR000591">
    <property type="entry name" value="DEP_dom"/>
</dbReference>
<dbReference type="SUPFAM" id="SSF48065">
    <property type="entry name" value="DBL homology domain (DH-domain)"/>
    <property type="match status" value="1"/>
</dbReference>
<dbReference type="InterPro" id="IPR036390">
    <property type="entry name" value="WH_DNA-bd_sf"/>
</dbReference>
<accession>A0AAN4YFA7</accession>
<comment type="caution">
    <text evidence="6">The sequence shown here is derived from an EMBL/GenBank/DDBJ whole genome shotgun (WGS) entry which is preliminary data.</text>
</comment>
<protein>
    <submittedName>
        <fullName evidence="6">Unnamed protein product</fullName>
    </submittedName>
</protein>
<dbReference type="CDD" id="cd04435">
    <property type="entry name" value="DEP_fRom2"/>
    <property type="match status" value="1"/>
</dbReference>
<evidence type="ECO:0000259" key="4">
    <source>
        <dbReference type="PROSITE" id="PS50010"/>
    </source>
</evidence>
<dbReference type="InterPro" id="IPR036388">
    <property type="entry name" value="WH-like_DNA-bd_sf"/>
</dbReference>
<name>A0AAN4YFA7_ASPOZ</name>
<evidence type="ECO:0000256" key="1">
    <source>
        <dbReference type="ARBA" id="ARBA00022553"/>
    </source>
</evidence>
<dbReference type="GO" id="GO:0005085">
    <property type="term" value="F:guanyl-nucleotide exchange factor activity"/>
    <property type="evidence" value="ECO:0007669"/>
    <property type="project" value="UniProtKB-KW"/>
</dbReference>
<proteinExistence type="predicted"/>
<dbReference type="GO" id="GO:0035556">
    <property type="term" value="P:intracellular signal transduction"/>
    <property type="evidence" value="ECO:0007669"/>
    <property type="project" value="InterPro"/>
</dbReference>
<dbReference type="PANTHER" id="PTHR46572">
    <property type="entry name" value="RHO1 GDP-GTP EXCHANGE PROTEIN 1-RELATED"/>
    <property type="match status" value="1"/>
</dbReference>
<dbReference type="Proteomes" id="UP001165205">
    <property type="component" value="Unassembled WGS sequence"/>
</dbReference>
<feature type="compositionally biased region" description="Polar residues" evidence="3">
    <location>
        <begin position="210"/>
        <end position="231"/>
    </location>
</feature>
<dbReference type="PANTHER" id="PTHR46572:SF2">
    <property type="entry name" value="RHO1 GDP-GTP EXCHANGE PROTEIN 1-RELATED"/>
    <property type="match status" value="1"/>
</dbReference>
<evidence type="ECO:0000259" key="5">
    <source>
        <dbReference type="PROSITE" id="PS50219"/>
    </source>
</evidence>
<evidence type="ECO:0000313" key="7">
    <source>
        <dbReference type="Proteomes" id="UP001165205"/>
    </source>
</evidence>
<dbReference type="CDD" id="cd00160">
    <property type="entry name" value="RhoGEF"/>
    <property type="match status" value="1"/>
</dbReference>
<dbReference type="Gene3D" id="1.10.10.10">
    <property type="entry name" value="Winged helix-like DNA-binding domain superfamily/Winged helix DNA-binding domain"/>
    <property type="match status" value="1"/>
</dbReference>
<dbReference type="Gene3D" id="1.20.900.10">
    <property type="entry name" value="Dbl homology (DH) domain"/>
    <property type="match status" value="1"/>
</dbReference>
<dbReference type="PROSITE" id="PS50010">
    <property type="entry name" value="DH_2"/>
    <property type="match status" value="1"/>
</dbReference>
<dbReference type="SMART" id="SM00036">
    <property type="entry name" value="CNH"/>
    <property type="match status" value="1"/>
</dbReference>
<sequence length="1345" mass="151157">MPARPTDSPDARCMNPLCVPSEYYFQIETQIADCTYVYKLCLGSGGGCMSCAMRTAMTRPYTAMIPDITTGTSDYFSQQDRPIVSLDILDGNAIHAFMMRSDLKVPTPEIPMPDLAVPYAAPIAESVCNQMSRHVHGVLTAAAIPAWRHVSRFLGPVLPLVTHSPDYSLFSRPDRTSPREDAKAMNLQGSLACRCAEGSLIFGGAPPPGRSQTMTSQTPQFSQDRAHTMSSHVPHPQMQRDPPPPTRQVPNGHPAGAPNGYYQAYPGSATMTSHSSQNAPRPYPGRFAYPQPQRLDSRQSPGPQYPDAKGYSRPMPPPALNSDAYRSRSMARMGGPPLYHPPPSSFNHTSASAFRQQPYNAAAPMTAQGRVVPERHGNERAMSLTSYSADRPDYNKTTSTGRVIPARRQPSGSSQPPFSRPDMDPAAVHNVDGRPRPPSDGSTTSRSMSMASTVPDRTMSMQSQAPPKPAGQPTLVASNSRRSKVPLVYPALLSRVADAFREKIVLAKREKNGVTYHYAFSGADAVDLISYIIKTNDRNLALLLGRALDAQKFFHDVTYDHRLRDSPGEVYEFNDFKETMGEEAPSSEVNGVFTLLTECYSPTCNRDSLCYSIACPRRLEQQARLNLKPQPGLRSSASKGSLHGDDDDNDNQKLWINMVPKEVSDSIDDREKKRQEIIFEIMYTERDFVKDLEYLRDFWIRPLRSAGNKNISPIPEHRREKFIRTVFGNCLDVLAVNGGLAEALNARQKESHVVKTVGDIFLQHVPRFDPFIKYGANQLYGKYEFEKEKASNPDFARFVEETERLKESRKLELNGYLTKPTTRLARYPLLLEQVVKNTADDNPDKEDIPKAIKLIKDFLSRVNTESGRAENHFNLVQLNGALKFGPGDYVNLKLTEENRQMLTKMAFRKTPTDTSEVTAYLFDHAVLLVRIKTVNKREEYRVYRKPIPLELLVIAQMDEVIPRAGIAKRPSSSLLPNKATANPPNTKDGLPITFRHLGKGGYEQTLYATNPTQRRKFIELVDEQQRKLRERNSNFYNKTVLCENFFTSINRVNCLVPVDGGRKLVYGTDSGIYLSERWPKDKSAKPRRVLDVSQVTQIDTLEEYQLLLVLANKTLSSYPMEALEIGEGQNTVAKRPKKIQGHANFFKAGIGLGRHLVCSVKTSALSTTIKVYEPMDNLGKGKKKYKMFQSGQDTLKPFKEYYIPAESSSIHFLRSTLCVGCARGFEVVSLETTETQSLLDQADTSLDFVARKENVKPIHIERMNGEFLLNYSDFSFFVNRNGWRARPDWRISWEGNPNAFALSDPYILAFEPNFIEIRHIETSELIHIMTAKNIRMLHASTREVR</sequence>
<keyword evidence="1" id="KW-0597">Phosphoprotein</keyword>
<feature type="region of interest" description="Disordered" evidence="3">
    <location>
        <begin position="369"/>
        <end position="478"/>
    </location>
</feature>
<dbReference type="InterPro" id="IPR011993">
    <property type="entry name" value="PH-like_dom_sf"/>
</dbReference>
<dbReference type="FunFam" id="1.20.900.10:FF:000035">
    <property type="entry name" value="Rho guanyl nucleotide exchange factor"/>
    <property type="match status" value="1"/>
</dbReference>
<organism evidence="6 7">
    <name type="scientific">Aspergillus oryzae</name>
    <name type="common">Yellow koji mold</name>
    <dbReference type="NCBI Taxonomy" id="5062"/>
    <lineage>
        <taxon>Eukaryota</taxon>
        <taxon>Fungi</taxon>
        <taxon>Dikarya</taxon>
        <taxon>Ascomycota</taxon>
        <taxon>Pezizomycotina</taxon>
        <taxon>Eurotiomycetes</taxon>
        <taxon>Eurotiomycetidae</taxon>
        <taxon>Eurotiales</taxon>
        <taxon>Aspergillaceae</taxon>
        <taxon>Aspergillus</taxon>
        <taxon>Aspergillus subgen. Circumdati</taxon>
    </lineage>
</organism>